<dbReference type="EMBL" id="FNPK01000016">
    <property type="protein sequence ID" value="SDY60708.1"/>
    <property type="molecule type" value="Genomic_DNA"/>
</dbReference>
<keyword evidence="3" id="KW-1185">Reference proteome</keyword>
<dbReference type="STRING" id="595670.SAMN05421643_11662"/>
<feature type="signal peptide" evidence="1">
    <location>
        <begin position="1"/>
        <end position="29"/>
    </location>
</feature>
<keyword evidence="1" id="KW-0732">Signal</keyword>
<evidence type="ECO:0000313" key="3">
    <source>
        <dbReference type="Proteomes" id="UP000199035"/>
    </source>
</evidence>
<proteinExistence type="predicted"/>
<name>A0A1H3L9V6_9GAMM</name>
<evidence type="ECO:0000256" key="1">
    <source>
        <dbReference type="SAM" id="SignalP"/>
    </source>
</evidence>
<protein>
    <recommendedName>
        <fullName evidence="4">DUF4124 domain-containing protein</fullName>
    </recommendedName>
</protein>
<reference evidence="3" key="1">
    <citation type="submission" date="2016-10" db="EMBL/GenBank/DDBJ databases">
        <authorList>
            <person name="Varghese N."/>
            <person name="Submissions S."/>
        </authorList>
    </citation>
    <scope>NUCLEOTIDE SEQUENCE [LARGE SCALE GENOMIC DNA]</scope>
    <source>
        <strain evidence="3">ANC 5109</strain>
    </source>
</reference>
<dbReference type="AlphaFoldDB" id="A0A1H3L9V6"/>
<dbReference type="Proteomes" id="UP000199035">
    <property type="component" value="Unassembled WGS sequence"/>
</dbReference>
<gene>
    <name evidence="2" type="ORF">SAMN05421643_11662</name>
</gene>
<feature type="chain" id="PRO_5011759535" description="DUF4124 domain-containing protein" evidence="1">
    <location>
        <begin position="30"/>
        <end position="146"/>
    </location>
</feature>
<sequence>MNLIMWGNEKMFIKLILILSVLVSVNAMAGDVYTCTVSGKTVYQGKPCAGSKALIEKVSQAKANEKAKELAKYRYEVEMHEMISRKEPRIGMSALAAEKSSWGYPDDVNKTVNAYGVSEQWVYRGLGYSKGRYLYFKNGILTSMQE</sequence>
<evidence type="ECO:0008006" key="4">
    <source>
        <dbReference type="Google" id="ProtNLM"/>
    </source>
</evidence>
<evidence type="ECO:0000313" key="2">
    <source>
        <dbReference type="EMBL" id="SDY60708.1"/>
    </source>
</evidence>
<organism evidence="2 3">
    <name type="scientific">Acinetobacter kyonggiensis</name>
    <dbReference type="NCBI Taxonomy" id="595670"/>
    <lineage>
        <taxon>Bacteria</taxon>
        <taxon>Pseudomonadati</taxon>
        <taxon>Pseudomonadota</taxon>
        <taxon>Gammaproteobacteria</taxon>
        <taxon>Moraxellales</taxon>
        <taxon>Moraxellaceae</taxon>
        <taxon>Acinetobacter</taxon>
    </lineage>
</organism>
<accession>A0A1H3L9V6</accession>